<dbReference type="EMBL" id="CP000496">
    <property type="protein sequence ID" value="ABN64366.2"/>
    <property type="molecule type" value="Genomic_DNA"/>
</dbReference>
<dbReference type="KEGG" id="pic:PICST_4167"/>
<dbReference type="InterPro" id="IPR050546">
    <property type="entry name" value="Glycosyl_Hydrlase_16"/>
</dbReference>
<dbReference type="OMA" id="GWVNINS"/>
<feature type="non-terminal residue" evidence="2">
    <location>
        <position position="1"/>
    </location>
</feature>
<dbReference type="RefSeq" id="XP_001382395.2">
    <property type="nucleotide sequence ID" value="XM_001382358.1"/>
</dbReference>
<dbReference type="PROSITE" id="PS51762">
    <property type="entry name" value="GH16_2"/>
    <property type="match status" value="1"/>
</dbReference>
<dbReference type="PANTHER" id="PTHR10963:SF68">
    <property type="entry name" value="GLYCOSIDASE CRH1-RELATED"/>
    <property type="match status" value="1"/>
</dbReference>
<dbReference type="Gene3D" id="2.60.120.200">
    <property type="match status" value="1"/>
</dbReference>
<sequence length="248" mass="27889">CNPNTDKKCFARDAALATSIFEPFTSSSKRFRPLADSPGISYCDNGAKLTMTKRFDNPSIVSNFYILYGKVEVEIKAAAGTGIISSFYLQSDDLDEIDVAEVFGGDIYEFQTNFFVKGNTTTYDRGGYHPMPVPPMQEFNKYGIEWTPQKLIWTLNGVPVRTLTNDTPHGFPNSPMDIKFSLWAGGDPDNEQGTIDWAGGITQYTQLPFSMYVKNMYAMDYSTGIEYNYGNSWDGKWIELRSNQGSIY</sequence>
<keyword evidence="3" id="KW-1185">Reference proteome</keyword>
<evidence type="ECO:0000313" key="2">
    <source>
        <dbReference type="EMBL" id="ABN64366.2"/>
    </source>
</evidence>
<dbReference type="eggNOG" id="ENOG502QQ71">
    <property type="taxonomic scope" value="Eukaryota"/>
</dbReference>
<dbReference type="Proteomes" id="UP000002258">
    <property type="component" value="Chromosome 2"/>
</dbReference>
<dbReference type="GO" id="GO:0005975">
    <property type="term" value="P:carbohydrate metabolic process"/>
    <property type="evidence" value="ECO:0007669"/>
    <property type="project" value="InterPro"/>
</dbReference>
<dbReference type="GO" id="GO:0031505">
    <property type="term" value="P:fungal-type cell wall organization"/>
    <property type="evidence" value="ECO:0007669"/>
    <property type="project" value="TreeGrafter"/>
</dbReference>
<reference evidence="2 3" key="1">
    <citation type="journal article" date="2007" name="Nat. Biotechnol.">
        <title>Genome sequence of the lignocellulose-bioconverting and xylose-fermenting yeast Pichia stipitis.</title>
        <authorList>
            <person name="Jeffries T.W."/>
            <person name="Grigoriev I.V."/>
            <person name="Grimwood J."/>
            <person name="Laplaza J.M."/>
            <person name="Aerts A."/>
            <person name="Salamov A."/>
            <person name="Schmutz J."/>
            <person name="Lindquist E."/>
            <person name="Dehal P."/>
            <person name="Shapiro H."/>
            <person name="Jin Y.S."/>
            <person name="Passoth V."/>
            <person name="Richardson P.M."/>
        </authorList>
    </citation>
    <scope>NUCLEOTIDE SEQUENCE [LARGE SCALE GENOMIC DNA]</scope>
    <source>
        <strain evidence="3">ATCC 58785 / CBS 6054 / NBRC 10063 / NRRL Y-11545</strain>
    </source>
</reference>
<dbReference type="PANTHER" id="PTHR10963">
    <property type="entry name" value="GLYCOSYL HYDROLASE-RELATED"/>
    <property type="match status" value="1"/>
</dbReference>
<accession>A3LNQ4</accession>
<dbReference type="GeneID" id="4837267"/>
<organism evidence="2 3">
    <name type="scientific">Scheffersomyces stipitis (strain ATCC 58785 / CBS 6054 / NBRC 10063 / NRRL Y-11545)</name>
    <name type="common">Yeast</name>
    <name type="synonym">Pichia stipitis</name>
    <dbReference type="NCBI Taxonomy" id="322104"/>
    <lineage>
        <taxon>Eukaryota</taxon>
        <taxon>Fungi</taxon>
        <taxon>Dikarya</taxon>
        <taxon>Ascomycota</taxon>
        <taxon>Saccharomycotina</taxon>
        <taxon>Pichiomycetes</taxon>
        <taxon>Debaryomycetaceae</taxon>
        <taxon>Scheffersomyces</taxon>
    </lineage>
</organism>
<dbReference type="InterPro" id="IPR000757">
    <property type="entry name" value="Beta-glucanase-like"/>
</dbReference>
<name>A3LNQ4_PICST</name>
<dbReference type="AlphaFoldDB" id="A3LNQ4"/>
<evidence type="ECO:0000259" key="1">
    <source>
        <dbReference type="PROSITE" id="PS51762"/>
    </source>
</evidence>
<keyword evidence="2" id="KW-0378">Hydrolase</keyword>
<feature type="domain" description="GH16" evidence="1">
    <location>
        <begin position="1"/>
        <end position="206"/>
    </location>
</feature>
<dbReference type="InParanoid" id="A3LNQ4"/>
<gene>
    <name evidence="2" type="ORF">PICST_4167</name>
</gene>
<dbReference type="STRING" id="322104.A3LNQ4"/>
<feature type="non-terminal residue" evidence="2">
    <location>
        <position position="248"/>
    </location>
</feature>
<dbReference type="SUPFAM" id="SSF49899">
    <property type="entry name" value="Concanavalin A-like lectins/glucanases"/>
    <property type="match status" value="1"/>
</dbReference>
<dbReference type="GO" id="GO:0009277">
    <property type="term" value="C:fungal-type cell wall"/>
    <property type="evidence" value="ECO:0007669"/>
    <property type="project" value="TreeGrafter"/>
</dbReference>
<dbReference type="OrthoDB" id="4781at2759"/>
<dbReference type="InterPro" id="IPR013320">
    <property type="entry name" value="ConA-like_dom_sf"/>
</dbReference>
<dbReference type="CDD" id="cd02183">
    <property type="entry name" value="GH16_fungal_CRH1_transglycosylase"/>
    <property type="match status" value="1"/>
</dbReference>
<evidence type="ECO:0000313" key="3">
    <source>
        <dbReference type="Proteomes" id="UP000002258"/>
    </source>
</evidence>
<dbReference type="GO" id="GO:0004553">
    <property type="term" value="F:hydrolase activity, hydrolyzing O-glycosyl compounds"/>
    <property type="evidence" value="ECO:0007669"/>
    <property type="project" value="InterPro"/>
</dbReference>
<dbReference type="Pfam" id="PF00722">
    <property type="entry name" value="Glyco_hydro_16"/>
    <property type="match status" value="1"/>
</dbReference>
<dbReference type="GO" id="GO:0016757">
    <property type="term" value="F:glycosyltransferase activity"/>
    <property type="evidence" value="ECO:0007669"/>
    <property type="project" value="TreeGrafter"/>
</dbReference>
<protein>
    <submittedName>
        <fullName evidence="2">Hydrolase activity, hydrolyzing O-glycosyl compounds</fullName>
    </submittedName>
</protein>
<dbReference type="HOGENOM" id="CLU_027506_0_0_1"/>
<proteinExistence type="predicted"/>